<dbReference type="EMBL" id="MH189313">
    <property type="protein sequence ID" value="AYN44481.1"/>
    <property type="molecule type" value="mRNA"/>
</dbReference>
<dbReference type="InterPro" id="IPR036282">
    <property type="entry name" value="Glutathione-S-Trfase_C_sf"/>
</dbReference>
<evidence type="ECO:0000259" key="1">
    <source>
        <dbReference type="PROSITE" id="PS50404"/>
    </source>
</evidence>
<dbReference type="SFLD" id="SFLDG00363">
    <property type="entry name" value="AMPS_(cytGST):_Alpha-__Mu-__Pi"/>
    <property type="match status" value="1"/>
</dbReference>
<proteinExistence type="evidence at transcript level"/>
<dbReference type="SFLD" id="SFLDG01205">
    <property type="entry name" value="AMPS.1"/>
    <property type="match status" value="1"/>
</dbReference>
<dbReference type="PANTHER" id="PTHR11571">
    <property type="entry name" value="GLUTATHIONE S-TRANSFERASE"/>
    <property type="match status" value="1"/>
</dbReference>
<protein>
    <submittedName>
        <fullName evidence="3">Glutathione S-transferase S8</fullName>
    </submittedName>
</protein>
<reference evidence="3" key="1">
    <citation type="journal article" date="2018" name="Comp. Biochem. Physiol. Part D Genomics Proteomics">
        <title>Genome-wide identification of the entire 90 glutathione S-transferase (GST) subfamily genes in four rotifer Brachionus species and transcriptional modulation in response to endocrine disrupting chemicals.</title>
        <authorList>
            <person name="Park J.C."/>
            <person name="Kim D.H."/>
            <person name="Lee M.C."/>
            <person name="Han J."/>
            <person name="Kim H.J."/>
            <person name="Hagiwara A."/>
            <person name="Hwang U.K."/>
            <person name="Park H.G."/>
            <person name="Lee J.S."/>
        </authorList>
    </citation>
    <scope>NUCLEOTIDE SEQUENCE</scope>
</reference>
<feature type="domain" description="GST N-terminal" evidence="1">
    <location>
        <begin position="2"/>
        <end position="89"/>
    </location>
</feature>
<dbReference type="SUPFAM" id="SSF47616">
    <property type="entry name" value="GST C-terminal domain-like"/>
    <property type="match status" value="1"/>
</dbReference>
<dbReference type="InterPro" id="IPR040079">
    <property type="entry name" value="Glutathione_S-Trfase"/>
</dbReference>
<organism evidence="3">
    <name type="scientific">Brachionus calyciflorus</name>
    <dbReference type="NCBI Taxonomy" id="104777"/>
    <lineage>
        <taxon>Eukaryota</taxon>
        <taxon>Metazoa</taxon>
        <taxon>Spiralia</taxon>
        <taxon>Gnathifera</taxon>
        <taxon>Rotifera</taxon>
        <taxon>Eurotatoria</taxon>
        <taxon>Monogononta</taxon>
        <taxon>Pseudotrocha</taxon>
        <taxon>Ploima</taxon>
        <taxon>Brachionidae</taxon>
        <taxon>Brachionus</taxon>
    </lineage>
</organism>
<dbReference type="InterPro" id="IPR004045">
    <property type="entry name" value="Glutathione_S-Trfase_N"/>
</dbReference>
<dbReference type="Gene3D" id="3.40.30.10">
    <property type="entry name" value="Glutaredoxin"/>
    <property type="match status" value="1"/>
</dbReference>
<dbReference type="InterPro" id="IPR036249">
    <property type="entry name" value="Thioredoxin-like_sf"/>
</dbReference>
<keyword evidence="3" id="KW-0808">Transferase</keyword>
<dbReference type="GO" id="GO:0004364">
    <property type="term" value="F:glutathione transferase activity"/>
    <property type="evidence" value="ECO:0007669"/>
    <property type="project" value="TreeGrafter"/>
</dbReference>
<feature type="domain" description="GST C-terminal" evidence="2">
    <location>
        <begin position="91"/>
        <end position="204"/>
    </location>
</feature>
<dbReference type="Gene3D" id="1.20.1050.10">
    <property type="match status" value="1"/>
</dbReference>
<dbReference type="GO" id="GO:0006749">
    <property type="term" value="P:glutathione metabolic process"/>
    <property type="evidence" value="ECO:0007669"/>
    <property type="project" value="TreeGrafter"/>
</dbReference>
<dbReference type="InterPro" id="IPR010987">
    <property type="entry name" value="Glutathione-S-Trfase_C-like"/>
</dbReference>
<sequence>MTLFRLVYFDFKGRGELARLIFAASKQQYEDKRLEYSETCPETIAYKKEKAPFGRLPVLEIIEENGQVKRLAQSIAIGRYLANKFGLAGKDEWERALADAIVDQISDFSVKVLEYIIEKDEQKLDELSKDLHENVFPNHFGYLELKIKESKSGFLHLINILDWFDDSIQSKIFEKYLTLKEHNVRVKSLPEIEEWLVKRPATIY</sequence>
<dbReference type="Pfam" id="PF02798">
    <property type="entry name" value="GST_N"/>
    <property type="match status" value="1"/>
</dbReference>
<dbReference type="Pfam" id="PF14497">
    <property type="entry name" value="GST_C_3"/>
    <property type="match status" value="1"/>
</dbReference>
<dbReference type="CDD" id="cd03192">
    <property type="entry name" value="GST_C_Sigma_like"/>
    <property type="match status" value="1"/>
</dbReference>
<dbReference type="CDD" id="cd03039">
    <property type="entry name" value="GST_N_Sigma_like"/>
    <property type="match status" value="1"/>
</dbReference>
<name>A0A3G2JSC4_9BILA</name>
<accession>A0A3G2JSC4</accession>
<dbReference type="PROSITE" id="PS50404">
    <property type="entry name" value="GST_NTER"/>
    <property type="match status" value="1"/>
</dbReference>
<reference evidence="3" key="2">
    <citation type="submission" date="2018-04" db="EMBL/GenBank/DDBJ databases">
        <authorList>
            <person name="Lee J.-S."/>
        </authorList>
    </citation>
    <scope>NUCLEOTIDE SEQUENCE</scope>
</reference>
<dbReference type="SUPFAM" id="SSF52833">
    <property type="entry name" value="Thioredoxin-like"/>
    <property type="match status" value="1"/>
</dbReference>
<evidence type="ECO:0000313" key="3">
    <source>
        <dbReference type="EMBL" id="AYN44481.1"/>
    </source>
</evidence>
<dbReference type="InterPro" id="IPR004046">
    <property type="entry name" value="GST_C"/>
</dbReference>
<dbReference type="PANTHER" id="PTHR11571:SF150">
    <property type="entry name" value="GLUTATHIONE S-TRANSFERASE"/>
    <property type="match status" value="1"/>
</dbReference>
<dbReference type="PROSITE" id="PS50405">
    <property type="entry name" value="GST_CTER"/>
    <property type="match status" value="1"/>
</dbReference>
<dbReference type="SFLD" id="SFLDS00019">
    <property type="entry name" value="Glutathione_Transferase_(cytos"/>
    <property type="match status" value="1"/>
</dbReference>
<evidence type="ECO:0000259" key="2">
    <source>
        <dbReference type="PROSITE" id="PS50405"/>
    </source>
</evidence>
<dbReference type="AlphaFoldDB" id="A0A3G2JSC4"/>
<dbReference type="InterPro" id="IPR050213">
    <property type="entry name" value="GST_superfamily"/>
</dbReference>